<dbReference type="InterPro" id="IPR032675">
    <property type="entry name" value="LRR_dom_sf"/>
</dbReference>
<dbReference type="Proteomes" id="UP000308365">
    <property type="component" value="Unassembled WGS sequence"/>
</dbReference>
<dbReference type="SUPFAM" id="SSF47986">
    <property type="entry name" value="DEATH domain"/>
    <property type="match status" value="1"/>
</dbReference>
<dbReference type="PROSITE" id="PS50824">
    <property type="entry name" value="DAPIN"/>
    <property type="match status" value="1"/>
</dbReference>
<dbReference type="SMART" id="SM01289">
    <property type="entry name" value="PYRIN"/>
    <property type="match status" value="1"/>
</dbReference>
<dbReference type="SUPFAM" id="SSF52047">
    <property type="entry name" value="RNI-like"/>
    <property type="match status" value="1"/>
</dbReference>
<comment type="caution">
    <text evidence="2">The sequence shown here is derived from an EMBL/GenBank/DDBJ whole genome shotgun (WGS) entry which is preliminary data.</text>
</comment>
<protein>
    <recommendedName>
        <fullName evidence="1">Pyrin domain-containing protein</fullName>
    </recommendedName>
</protein>
<dbReference type="FunFam" id="1.10.533.10:FF:000056">
    <property type="entry name" value="NACHT, LRR and PYD domains-containing protein 14"/>
    <property type="match status" value="1"/>
</dbReference>
<dbReference type="InterPro" id="IPR001611">
    <property type="entry name" value="Leu-rich_rpt"/>
</dbReference>
<organism evidence="2 3">
    <name type="scientific">Monodon monoceros</name>
    <name type="common">Narwhal</name>
    <name type="synonym">Ceratodon monodon</name>
    <dbReference type="NCBI Taxonomy" id="40151"/>
    <lineage>
        <taxon>Eukaryota</taxon>
        <taxon>Metazoa</taxon>
        <taxon>Chordata</taxon>
        <taxon>Craniata</taxon>
        <taxon>Vertebrata</taxon>
        <taxon>Euteleostomi</taxon>
        <taxon>Mammalia</taxon>
        <taxon>Eutheria</taxon>
        <taxon>Laurasiatheria</taxon>
        <taxon>Artiodactyla</taxon>
        <taxon>Whippomorpha</taxon>
        <taxon>Cetacea</taxon>
        <taxon>Odontoceti</taxon>
        <taxon>Monodontidae</taxon>
        <taxon>Monodon</taxon>
    </lineage>
</organism>
<dbReference type="PANTHER" id="PTHR45690">
    <property type="entry name" value="NACHT, LRR AND PYD DOMAINS-CONTAINING PROTEIN 12"/>
    <property type="match status" value="1"/>
</dbReference>
<dbReference type="PANTHER" id="PTHR45690:SF15">
    <property type="entry name" value="NACHT, LRR AND PYD DOMAINS-CONTAINING PROTEIN 14"/>
    <property type="match status" value="1"/>
</dbReference>
<dbReference type="AlphaFoldDB" id="A0A4U1FAK1"/>
<name>A0A4U1FAK1_MONMO</name>
<dbReference type="Gene3D" id="3.80.10.10">
    <property type="entry name" value="Ribonuclease Inhibitor"/>
    <property type="match status" value="1"/>
</dbReference>
<feature type="non-terminal residue" evidence="2">
    <location>
        <position position="392"/>
    </location>
</feature>
<dbReference type="Pfam" id="PF02758">
    <property type="entry name" value="PYRIN"/>
    <property type="match status" value="1"/>
</dbReference>
<reference evidence="3" key="1">
    <citation type="journal article" date="2019" name="IScience">
        <title>Narwhal Genome Reveals Long-Term Low Genetic Diversity despite Current Large Abundance Size.</title>
        <authorList>
            <person name="Westbury M.V."/>
            <person name="Petersen B."/>
            <person name="Garde E."/>
            <person name="Heide-Jorgensen M.P."/>
            <person name="Lorenzen E.D."/>
        </authorList>
    </citation>
    <scope>NUCLEOTIDE SEQUENCE [LARGE SCALE GENOMIC DNA]</scope>
</reference>
<dbReference type="Gene3D" id="1.10.533.10">
    <property type="entry name" value="Death Domain, Fas"/>
    <property type="match status" value="1"/>
</dbReference>
<evidence type="ECO:0000313" key="3">
    <source>
        <dbReference type="Proteomes" id="UP000308365"/>
    </source>
</evidence>
<evidence type="ECO:0000313" key="2">
    <source>
        <dbReference type="EMBL" id="TKC46642.1"/>
    </source>
</evidence>
<dbReference type="GO" id="GO:0050727">
    <property type="term" value="P:regulation of inflammatory response"/>
    <property type="evidence" value="ECO:0007669"/>
    <property type="project" value="TreeGrafter"/>
</dbReference>
<dbReference type="InterPro" id="IPR004020">
    <property type="entry name" value="DAPIN"/>
</dbReference>
<evidence type="ECO:0000259" key="1">
    <source>
        <dbReference type="PROSITE" id="PS50824"/>
    </source>
</evidence>
<proteinExistence type="predicted"/>
<dbReference type="InterPro" id="IPR050637">
    <property type="entry name" value="NLRP_innate_immun_reg"/>
</dbReference>
<dbReference type="SMART" id="SM00368">
    <property type="entry name" value="LRR_RI"/>
    <property type="match status" value="6"/>
</dbReference>
<feature type="domain" description="Pyrin" evidence="1">
    <location>
        <begin position="1"/>
        <end position="98"/>
    </location>
</feature>
<dbReference type="CDD" id="cd08320">
    <property type="entry name" value="Pyrin_NALPs"/>
    <property type="match status" value="1"/>
</dbReference>
<accession>A0A4U1FAK1</accession>
<sequence>MTDLSSSSFFSDLGLLLYLEELNKEELNRFKSLLKNETTEPGSCRIPWSEVKKAKQEDLANLMNKYHPGEQAWGVALKIFGKMNLKDLCERANAEINWTAQTDTRGHWGQRGDGAEYRVQIREKFCIMLDKNYLLGESETFCHEIAQEGRELLERLFDEDVRTAWNQSCDLTTVCCRNISKVLIRSQSLLSLNPSTNNLLDDRVKMLCEALMHPKCNLERLSLESCGLTVAGCEDLSLALISNKRLTRLCLVDSVLGDSGVKLMSDALKQPECTLQSLVLRHCHFTSPSSESLSTSLLCNKSLTHLDLGSNCLQNDGVKLLCDVFRHPSCSLQDLELMGCVLISACCLDLSSAILNNPNLKSLDLGNNDLQDDGVGILFEALRHPNCNIQRL</sequence>
<dbReference type="EMBL" id="RWIC01000256">
    <property type="protein sequence ID" value="TKC46642.1"/>
    <property type="molecule type" value="Genomic_DNA"/>
</dbReference>
<gene>
    <name evidence="2" type="ORF">EI555_011442</name>
</gene>
<dbReference type="Pfam" id="PF13516">
    <property type="entry name" value="LRR_6"/>
    <property type="match status" value="2"/>
</dbReference>
<dbReference type="GO" id="GO:0005737">
    <property type="term" value="C:cytoplasm"/>
    <property type="evidence" value="ECO:0007669"/>
    <property type="project" value="TreeGrafter"/>
</dbReference>
<dbReference type="InterPro" id="IPR011029">
    <property type="entry name" value="DEATH-like_dom_sf"/>
</dbReference>